<feature type="transmembrane region" description="Helical" evidence="1">
    <location>
        <begin position="132"/>
        <end position="152"/>
    </location>
</feature>
<keyword evidence="1" id="KW-1133">Transmembrane helix</keyword>
<name>A0AAE4SC23_9EURY</name>
<dbReference type="EMBL" id="JAWDKB010000003">
    <property type="protein sequence ID" value="MDV0443358.1"/>
    <property type="molecule type" value="Genomic_DNA"/>
</dbReference>
<feature type="transmembrane region" description="Helical" evidence="1">
    <location>
        <begin position="36"/>
        <end position="53"/>
    </location>
</feature>
<gene>
    <name evidence="2" type="ORF">McpCs1_07300</name>
</gene>
<evidence type="ECO:0000256" key="1">
    <source>
        <dbReference type="SAM" id="Phobius"/>
    </source>
</evidence>
<reference evidence="2 3" key="1">
    <citation type="submission" date="2023-06" db="EMBL/GenBank/DDBJ databases">
        <title>Genome sequence of Methancorpusculaceae sp. Cs1.</title>
        <authorList>
            <person name="Protasov E."/>
            <person name="Platt K."/>
            <person name="Poehlein A."/>
            <person name="Daniel R."/>
            <person name="Brune A."/>
        </authorList>
    </citation>
    <scope>NUCLEOTIDE SEQUENCE [LARGE SCALE GENOMIC DNA]</scope>
    <source>
        <strain evidence="2 3">Cs1</strain>
    </source>
</reference>
<keyword evidence="1" id="KW-0472">Membrane</keyword>
<accession>A0AAE4SC23</accession>
<dbReference type="RefSeq" id="WP_338095885.1">
    <property type="nucleotide sequence ID" value="NZ_JAWDKB010000003.1"/>
</dbReference>
<sequence>MTNEIRDALSSYDTTSLHKEIDLIQNCISRMAQNSFLIKGWSITLIVITWAILGKESGSCLSLLLLIIPILAFWGLDGYFLRLERMYRKMYEWLLKARIEEKNFTKPYDLNPSRFQTDVASWLRVVFSRTLLSFYLTLVVIVIIGAGIMFCIS</sequence>
<feature type="transmembrane region" description="Helical" evidence="1">
    <location>
        <begin position="60"/>
        <end position="81"/>
    </location>
</feature>
<evidence type="ECO:0000313" key="3">
    <source>
        <dbReference type="Proteomes" id="UP001283212"/>
    </source>
</evidence>
<keyword evidence="1" id="KW-0812">Transmembrane</keyword>
<dbReference type="AlphaFoldDB" id="A0AAE4SC23"/>
<evidence type="ECO:0000313" key="2">
    <source>
        <dbReference type="EMBL" id="MDV0443358.1"/>
    </source>
</evidence>
<protein>
    <submittedName>
        <fullName evidence="2">Uncharacterized protein</fullName>
    </submittedName>
</protein>
<organism evidence="2 3">
    <name type="scientific">Methanorbis rubei</name>
    <dbReference type="NCBI Taxonomy" id="3028300"/>
    <lineage>
        <taxon>Archaea</taxon>
        <taxon>Methanobacteriati</taxon>
        <taxon>Methanobacteriota</taxon>
        <taxon>Stenosarchaea group</taxon>
        <taxon>Methanomicrobia</taxon>
        <taxon>Methanomicrobiales</taxon>
        <taxon>Methanocorpusculaceae</taxon>
        <taxon>Methanorbis</taxon>
    </lineage>
</organism>
<comment type="caution">
    <text evidence="2">The sequence shown here is derived from an EMBL/GenBank/DDBJ whole genome shotgun (WGS) entry which is preliminary data.</text>
</comment>
<dbReference type="Proteomes" id="UP001283212">
    <property type="component" value="Unassembled WGS sequence"/>
</dbReference>
<proteinExistence type="predicted"/>
<keyword evidence="3" id="KW-1185">Reference proteome</keyword>